<keyword evidence="3 5" id="KW-0195">Cyclin</keyword>
<evidence type="ECO:0000256" key="5">
    <source>
        <dbReference type="RuleBase" id="RU000383"/>
    </source>
</evidence>
<feature type="domain" description="Cyclin-like" evidence="7">
    <location>
        <begin position="106"/>
        <end position="194"/>
    </location>
</feature>
<evidence type="ECO:0000256" key="4">
    <source>
        <dbReference type="ARBA" id="ARBA00023306"/>
    </source>
</evidence>
<dbReference type="InterPro" id="IPR048258">
    <property type="entry name" value="Cyclins_cyclin-box"/>
</dbReference>
<dbReference type="Pfam" id="PF00134">
    <property type="entry name" value="Cyclin_N"/>
    <property type="match status" value="1"/>
</dbReference>
<dbReference type="InterPro" id="IPR004367">
    <property type="entry name" value="Cyclin_C-dom"/>
</dbReference>
<dbReference type="SMART" id="SM00385">
    <property type="entry name" value="CYCLIN"/>
    <property type="match status" value="1"/>
</dbReference>
<dbReference type="CDD" id="cd20544">
    <property type="entry name" value="CYCLIN_AtCycD-like_rpt2"/>
    <property type="match status" value="1"/>
</dbReference>
<evidence type="ECO:0000313" key="9">
    <source>
        <dbReference type="EMBL" id="KAF7850738.1"/>
    </source>
</evidence>
<dbReference type="CDD" id="cd20543">
    <property type="entry name" value="CYCLIN_AtCycD-like_rpt1"/>
    <property type="match status" value="1"/>
</dbReference>
<dbReference type="GO" id="GO:0051301">
    <property type="term" value="P:cell division"/>
    <property type="evidence" value="ECO:0007669"/>
    <property type="project" value="UniProtKB-KW"/>
</dbReference>
<feature type="domain" description="Cyclin C-terminal" evidence="8">
    <location>
        <begin position="203"/>
        <end position="331"/>
    </location>
</feature>
<name>A0A8T0CSX0_CORYI</name>
<dbReference type="Gramene" id="rna-gnl|WGS:JABURB|Cocit.L5054.1">
    <property type="protein sequence ID" value="cds-KAF7850738.1"/>
    <property type="gene ID" value="gene-BT93_L5054"/>
</dbReference>
<evidence type="ECO:0000259" key="7">
    <source>
        <dbReference type="SMART" id="SM00385"/>
    </source>
</evidence>
<keyword evidence="4" id="KW-0131">Cell cycle</keyword>
<protein>
    <recommendedName>
        <fullName evidence="11">Cyclin N-terminal domain-containing protein</fullName>
    </recommendedName>
</protein>
<keyword evidence="10" id="KW-1185">Reference proteome</keyword>
<sequence>MALQEEDTHHMYRNAPFSLDGLYCEEDETFDEDPADDAGGNAGEDARDSPYEIKDSTLPPPLLGQDLFWEDGELACLVSRETESHPCCDKLISDGSVALARKDAVGWILRVHAHYGFRPLTAMLAVNYFDRFVLSPRYQRDRPWISQLVAVACLSVAAKVEETQVPLLLDLQVADAKYVFESRTIQRMELLLMSTLGWRMNSVTPISFFDHILRRFGLTTHLHRQFFWMCEHLLLSLVADVRLGSFLPSVVATATMLYVNKEIEPCICSEFLDQLLSVLKINKDQVNECFELILELSIDHPEILNYKHKRKKLSVPSSPSGVIDASFSCDSSNDSWSVVSSVSSSPELRFKRSRFQDQQMGLPSTNVSSMGVLNSSY</sequence>
<dbReference type="Pfam" id="PF02984">
    <property type="entry name" value="Cyclin_C"/>
    <property type="match status" value="1"/>
</dbReference>
<feature type="compositionally biased region" description="Basic and acidic residues" evidence="6">
    <location>
        <begin position="44"/>
        <end position="55"/>
    </location>
</feature>
<dbReference type="PROSITE" id="PS00292">
    <property type="entry name" value="CYCLINS"/>
    <property type="match status" value="1"/>
</dbReference>
<dbReference type="InterPro" id="IPR013763">
    <property type="entry name" value="Cyclin-like_dom"/>
</dbReference>
<dbReference type="InterPro" id="IPR036915">
    <property type="entry name" value="Cyclin-like_sf"/>
</dbReference>
<reference evidence="9" key="1">
    <citation type="submission" date="2020-05" db="EMBL/GenBank/DDBJ databases">
        <title>WGS assembly of Corymbia citriodora subspecies variegata.</title>
        <authorList>
            <person name="Barry K."/>
            <person name="Hundley H."/>
            <person name="Shu S."/>
            <person name="Jenkins J."/>
            <person name="Grimwood J."/>
            <person name="Baten A."/>
        </authorList>
    </citation>
    <scope>NUCLEOTIDE SEQUENCE</scope>
    <source>
        <strain evidence="9">CV2-018</strain>
    </source>
</reference>
<accession>A0A8T0CSX0</accession>
<evidence type="ECO:0000256" key="2">
    <source>
        <dbReference type="ARBA" id="ARBA00022618"/>
    </source>
</evidence>
<evidence type="ECO:0000256" key="6">
    <source>
        <dbReference type="SAM" id="MobiDB-lite"/>
    </source>
</evidence>
<feature type="region of interest" description="Disordered" evidence="6">
    <location>
        <begin position="29"/>
        <end position="58"/>
    </location>
</feature>
<dbReference type="PANTHER" id="PTHR10177">
    <property type="entry name" value="CYCLINS"/>
    <property type="match status" value="1"/>
</dbReference>
<dbReference type="SMART" id="SM01332">
    <property type="entry name" value="Cyclin_C"/>
    <property type="match status" value="1"/>
</dbReference>
<dbReference type="SUPFAM" id="SSF47954">
    <property type="entry name" value="Cyclin-like"/>
    <property type="match status" value="2"/>
</dbReference>
<dbReference type="EMBL" id="MU089585">
    <property type="protein sequence ID" value="KAF7850738.1"/>
    <property type="molecule type" value="Genomic_DNA"/>
</dbReference>
<gene>
    <name evidence="9" type="ORF">BT93_L5054</name>
</gene>
<dbReference type="FunFam" id="1.10.472.10:FF:000060">
    <property type="entry name" value="D6-type cyclin"/>
    <property type="match status" value="1"/>
</dbReference>
<evidence type="ECO:0000256" key="1">
    <source>
        <dbReference type="ARBA" id="ARBA00009065"/>
    </source>
</evidence>
<keyword evidence="2" id="KW-0132">Cell division</keyword>
<comment type="caution">
    <text evidence="9">The sequence shown here is derived from an EMBL/GenBank/DDBJ whole genome shotgun (WGS) entry which is preliminary data.</text>
</comment>
<dbReference type="InterPro" id="IPR039361">
    <property type="entry name" value="Cyclin"/>
</dbReference>
<evidence type="ECO:0008006" key="11">
    <source>
        <dbReference type="Google" id="ProtNLM"/>
    </source>
</evidence>
<evidence type="ECO:0000259" key="8">
    <source>
        <dbReference type="SMART" id="SM01332"/>
    </source>
</evidence>
<dbReference type="InterPro" id="IPR006671">
    <property type="entry name" value="Cyclin_N"/>
</dbReference>
<evidence type="ECO:0000256" key="3">
    <source>
        <dbReference type="ARBA" id="ARBA00023127"/>
    </source>
</evidence>
<proteinExistence type="inferred from homology"/>
<evidence type="ECO:0000313" key="10">
    <source>
        <dbReference type="Proteomes" id="UP000806378"/>
    </source>
</evidence>
<dbReference type="Gene3D" id="1.10.472.10">
    <property type="entry name" value="Cyclin-like"/>
    <property type="match status" value="2"/>
</dbReference>
<dbReference type="Proteomes" id="UP000806378">
    <property type="component" value="Unassembled WGS sequence"/>
</dbReference>
<comment type="similarity">
    <text evidence="1">Belongs to the cyclin family. Cyclin D subfamily.</text>
</comment>
<dbReference type="AlphaFoldDB" id="A0A8T0CSX0"/>
<dbReference type="OrthoDB" id="5590282at2759"/>
<organism evidence="9 10">
    <name type="scientific">Corymbia citriodora subsp. variegata</name>
    <dbReference type="NCBI Taxonomy" id="360336"/>
    <lineage>
        <taxon>Eukaryota</taxon>
        <taxon>Viridiplantae</taxon>
        <taxon>Streptophyta</taxon>
        <taxon>Embryophyta</taxon>
        <taxon>Tracheophyta</taxon>
        <taxon>Spermatophyta</taxon>
        <taxon>Magnoliopsida</taxon>
        <taxon>eudicotyledons</taxon>
        <taxon>Gunneridae</taxon>
        <taxon>Pentapetalae</taxon>
        <taxon>rosids</taxon>
        <taxon>malvids</taxon>
        <taxon>Myrtales</taxon>
        <taxon>Myrtaceae</taxon>
        <taxon>Myrtoideae</taxon>
        <taxon>Eucalypteae</taxon>
        <taxon>Corymbia</taxon>
    </lineage>
</organism>